<feature type="DNA-binding region" description="HMG box" evidence="3">
    <location>
        <begin position="46"/>
        <end position="114"/>
    </location>
</feature>
<evidence type="ECO:0000313" key="6">
    <source>
        <dbReference type="Proteomes" id="UP000694846"/>
    </source>
</evidence>
<evidence type="ECO:0000256" key="2">
    <source>
        <dbReference type="ARBA" id="ARBA00023242"/>
    </source>
</evidence>
<dbReference type="InterPro" id="IPR051965">
    <property type="entry name" value="ChromReg_NeuronalGeneExpr"/>
</dbReference>
<organism evidence="6 7">
    <name type="scientific">Sipha flava</name>
    <name type="common">yellow sugarcane aphid</name>
    <dbReference type="NCBI Taxonomy" id="143950"/>
    <lineage>
        <taxon>Eukaryota</taxon>
        <taxon>Metazoa</taxon>
        <taxon>Ecdysozoa</taxon>
        <taxon>Arthropoda</taxon>
        <taxon>Hexapoda</taxon>
        <taxon>Insecta</taxon>
        <taxon>Pterygota</taxon>
        <taxon>Neoptera</taxon>
        <taxon>Paraneoptera</taxon>
        <taxon>Hemiptera</taxon>
        <taxon>Sternorrhyncha</taxon>
        <taxon>Aphidomorpha</taxon>
        <taxon>Aphidoidea</taxon>
        <taxon>Aphididae</taxon>
        <taxon>Sipha</taxon>
    </lineage>
</organism>
<keyword evidence="1 3" id="KW-0238">DNA-binding</keyword>
<dbReference type="Gene3D" id="1.10.30.10">
    <property type="entry name" value="High mobility group box domain"/>
    <property type="match status" value="1"/>
</dbReference>
<dbReference type="InterPro" id="IPR009071">
    <property type="entry name" value="HMG_box_dom"/>
</dbReference>
<keyword evidence="6" id="KW-1185">Reference proteome</keyword>
<dbReference type="PROSITE" id="PS50118">
    <property type="entry name" value="HMG_BOX_2"/>
    <property type="match status" value="1"/>
</dbReference>
<dbReference type="RefSeq" id="XP_025424976.1">
    <property type="nucleotide sequence ID" value="XM_025569191.1"/>
</dbReference>
<dbReference type="GO" id="GO:0005634">
    <property type="term" value="C:nucleus"/>
    <property type="evidence" value="ECO:0007669"/>
    <property type="project" value="UniProtKB-UniRule"/>
</dbReference>
<dbReference type="CDD" id="cd21980">
    <property type="entry name" value="HMG-box_HMG20"/>
    <property type="match status" value="1"/>
</dbReference>
<feature type="domain" description="HMG box" evidence="5">
    <location>
        <begin position="46"/>
        <end position="114"/>
    </location>
</feature>
<evidence type="ECO:0000256" key="4">
    <source>
        <dbReference type="SAM" id="MobiDB-lite"/>
    </source>
</evidence>
<dbReference type="Pfam" id="PF00505">
    <property type="entry name" value="HMG_box"/>
    <property type="match status" value="1"/>
</dbReference>
<name>A0A8B8GQT7_9HEMI</name>
<evidence type="ECO:0000256" key="1">
    <source>
        <dbReference type="ARBA" id="ARBA00023125"/>
    </source>
</evidence>
<evidence type="ECO:0000256" key="3">
    <source>
        <dbReference type="PROSITE-ProRule" id="PRU00267"/>
    </source>
</evidence>
<dbReference type="AlphaFoldDB" id="A0A8B8GQT7"/>
<dbReference type="SMART" id="SM00398">
    <property type="entry name" value="HMG"/>
    <property type="match status" value="1"/>
</dbReference>
<dbReference type="GO" id="GO:0003677">
    <property type="term" value="F:DNA binding"/>
    <property type="evidence" value="ECO:0007669"/>
    <property type="project" value="UniProtKB-UniRule"/>
</dbReference>
<keyword evidence="2 3" id="KW-0539">Nucleus</keyword>
<protein>
    <submittedName>
        <fullName evidence="7">High mobility group protein 20A</fullName>
    </submittedName>
</protein>
<dbReference type="Proteomes" id="UP000694846">
    <property type="component" value="Unplaced"/>
</dbReference>
<evidence type="ECO:0000259" key="5">
    <source>
        <dbReference type="PROSITE" id="PS50118"/>
    </source>
</evidence>
<proteinExistence type="predicted"/>
<gene>
    <name evidence="7" type="primary">LOC112693922</name>
</gene>
<dbReference type="InterPro" id="IPR036910">
    <property type="entry name" value="HMG_box_dom_sf"/>
</dbReference>
<dbReference type="GO" id="GO:0010468">
    <property type="term" value="P:regulation of gene expression"/>
    <property type="evidence" value="ECO:0007669"/>
    <property type="project" value="TreeGrafter"/>
</dbReference>
<evidence type="ECO:0000313" key="7">
    <source>
        <dbReference type="RefSeq" id="XP_025424976.1"/>
    </source>
</evidence>
<sequence>MIEADGTADIAGQDNALLENGVSKKNDKSNVKGKKRRKCIRDKTAPRPPHSGYIRFLNDRREQFRAENPNLPFAEITKVLAAEWNQLPADKKQQYLLAAEQERVKYVEELAAYKKTEAYRNFIQRKFKKKKVDITVEKEQELEKEKPSSDNSNIVHDIPIFTEEFLEFNKARESELRYLRKTVTDQEQEVSVLDKHIENMNNGIVKLMANTEQLKVGSLTFEKHLDKLRSKLLDAFSSITLPDYTEPPTIETIDTYMVNLALFLKTGNNPSLFENVKKAVSNLDVSQF</sequence>
<reference evidence="7" key="1">
    <citation type="submission" date="2025-08" db="UniProtKB">
        <authorList>
            <consortium name="RefSeq"/>
        </authorList>
    </citation>
    <scope>IDENTIFICATION</scope>
    <source>
        <tissue evidence="7">Whole body</tissue>
    </source>
</reference>
<feature type="compositionally biased region" description="Basic residues" evidence="4">
    <location>
        <begin position="31"/>
        <end position="40"/>
    </location>
</feature>
<dbReference type="SUPFAM" id="SSF47095">
    <property type="entry name" value="HMG-box"/>
    <property type="match status" value="1"/>
</dbReference>
<dbReference type="PANTHER" id="PTHR46040:SF3">
    <property type="entry name" value="HIGH MOBILITY GROUP PROTEIN 2"/>
    <property type="match status" value="1"/>
</dbReference>
<dbReference type="OrthoDB" id="3213154at2759"/>
<dbReference type="GeneID" id="112693922"/>
<dbReference type="CTD" id="37407"/>
<feature type="region of interest" description="Disordered" evidence="4">
    <location>
        <begin position="19"/>
        <end position="53"/>
    </location>
</feature>
<accession>A0A8B8GQT7</accession>
<dbReference type="PANTHER" id="PTHR46040">
    <property type="entry name" value="HIGH MOBILITY GROUP PROTEIN 2"/>
    <property type="match status" value="1"/>
</dbReference>